<dbReference type="AlphaFoldDB" id="A0A1I3G3R7"/>
<feature type="domain" description="TonB C-terminal" evidence="3">
    <location>
        <begin position="140"/>
        <end position="229"/>
    </location>
</feature>
<dbReference type="PROSITE" id="PS52015">
    <property type="entry name" value="TONB_CTD"/>
    <property type="match status" value="1"/>
</dbReference>
<sequence length="229" mass="24253">MLAVMDRSGARFAGAFVVAAIVWTLLLMRIGGWLGDDAKSVTPPPALQMQLVELPPAPSPSPAPSPVESPPHTTAPHPSQPAVRELAVAHRSRTEAPAEPAPSPAPAAAATEAPTAHAPSAAPTQPIAAAAAATDTPKPTGFAEARLLSQPLPELPDDLREVAYQTVAIARFAVHVDGTCDVELIKPTQNPRLNQILLEALHNWRFFPALDNGHPVESRRDVRVHFNVQ</sequence>
<evidence type="ECO:0000256" key="2">
    <source>
        <dbReference type="SAM" id="Phobius"/>
    </source>
</evidence>
<feature type="compositionally biased region" description="Pro residues" evidence="1">
    <location>
        <begin position="55"/>
        <end position="69"/>
    </location>
</feature>
<keyword evidence="5" id="KW-1185">Reference proteome</keyword>
<dbReference type="SUPFAM" id="SSF74653">
    <property type="entry name" value="TolA/TonB C-terminal domain"/>
    <property type="match status" value="1"/>
</dbReference>
<keyword evidence="2" id="KW-0812">Transmembrane</keyword>
<name>A0A1I3G3R7_9BURK</name>
<proteinExistence type="predicted"/>
<gene>
    <name evidence="4" type="ORF">SAMN05192543_102285</name>
</gene>
<reference evidence="4 5" key="1">
    <citation type="submission" date="2016-10" db="EMBL/GenBank/DDBJ databases">
        <authorList>
            <person name="de Groot N.N."/>
        </authorList>
    </citation>
    <scope>NUCLEOTIDE SEQUENCE [LARGE SCALE GENOMIC DNA]</scope>
    <source>
        <strain evidence="4 5">LMG 23650</strain>
    </source>
</reference>
<dbReference type="STRING" id="420953.SAMN05192543_102285"/>
<organism evidence="4 5">
    <name type="scientific">Paraburkholderia megapolitana</name>
    <dbReference type="NCBI Taxonomy" id="420953"/>
    <lineage>
        <taxon>Bacteria</taxon>
        <taxon>Pseudomonadati</taxon>
        <taxon>Pseudomonadota</taxon>
        <taxon>Betaproteobacteria</taxon>
        <taxon>Burkholderiales</taxon>
        <taxon>Burkholderiaceae</taxon>
        <taxon>Paraburkholderia</taxon>
    </lineage>
</organism>
<feature type="region of interest" description="Disordered" evidence="1">
    <location>
        <begin position="52"/>
        <end position="124"/>
    </location>
</feature>
<feature type="compositionally biased region" description="Low complexity" evidence="1">
    <location>
        <begin position="106"/>
        <end position="124"/>
    </location>
</feature>
<keyword evidence="2" id="KW-1133">Transmembrane helix</keyword>
<evidence type="ECO:0000259" key="3">
    <source>
        <dbReference type="PROSITE" id="PS52015"/>
    </source>
</evidence>
<dbReference type="GO" id="GO:0055085">
    <property type="term" value="P:transmembrane transport"/>
    <property type="evidence" value="ECO:0007669"/>
    <property type="project" value="InterPro"/>
</dbReference>
<dbReference type="Proteomes" id="UP000199548">
    <property type="component" value="Unassembled WGS sequence"/>
</dbReference>
<dbReference type="InterPro" id="IPR037682">
    <property type="entry name" value="TonB_C"/>
</dbReference>
<accession>A0A1I3G3R7</accession>
<dbReference type="Pfam" id="PF03544">
    <property type="entry name" value="TonB_C"/>
    <property type="match status" value="1"/>
</dbReference>
<evidence type="ECO:0000313" key="5">
    <source>
        <dbReference type="Proteomes" id="UP000199548"/>
    </source>
</evidence>
<dbReference type="Gene3D" id="3.30.1150.10">
    <property type="match status" value="1"/>
</dbReference>
<protein>
    <submittedName>
        <fullName evidence="4">Outer membrane transport energization protein TonB</fullName>
    </submittedName>
</protein>
<dbReference type="EMBL" id="FOQU01000002">
    <property type="protein sequence ID" value="SFI18110.1"/>
    <property type="molecule type" value="Genomic_DNA"/>
</dbReference>
<evidence type="ECO:0000256" key="1">
    <source>
        <dbReference type="SAM" id="MobiDB-lite"/>
    </source>
</evidence>
<evidence type="ECO:0000313" key="4">
    <source>
        <dbReference type="EMBL" id="SFI18110.1"/>
    </source>
</evidence>
<keyword evidence="2" id="KW-0472">Membrane</keyword>
<feature type="transmembrane region" description="Helical" evidence="2">
    <location>
        <begin position="12"/>
        <end position="34"/>
    </location>
</feature>